<keyword evidence="5" id="KW-0378">Hydrolase</keyword>
<evidence type="ECO:0000256" key="3">
    <source>
        <dbReference type="ARBA" id="ARBA00022670"/>
    </source>
</evidence>
<evidence type="ECO:0000313" key="10">
    <source>
        <dbReference type="Proteomes" id="UP001212803"/>
    </source>
</evidence>
<evidence type="ECO:0000256" key="1">
    <source>
        <dbReference type="ARBA" id="ARBA00004651"/>
    </source>
</evidence>
<dbReference type="RefSeq" id="WP_270055644.1">
    <property type="nucleotide sequence ID" value="NZ_CP115149.1"/>
</dbReference>
<evidence type="ECO:0000256" key="8">
    <source>
        <dbReference type="SAM" id="Phobius"/>
    </source>
</evidence>
<keyword evidence="7 8" id="KW-0472">Membrane</keyword>
<evidence type="ECO:0000313" key="9">
    <source>
        <dbReference type="EMBL" id="WBL35116.1"/>
    </source>
</evidence>
<name>A0ABY7M3G5_9CHLR</name>
<keyword evidence="2" id="KW-1003">Cell membrane</keyword>
<evidence type="ECO:0000256" key="4">
    <source>
        <dbReference type="ARBA" id="ARBA00022692"/>
    </source>
</evidence>
<evidence type="ECO:0000256" key="2">
    <source>
        <dbReference type="ARBA" id="ARBA00022475"/>
    </source>
</evidence>
<feature type="transmembrane region" description="Helical" evidence="8">
    <location>
        <begin position="101"/>
        <end position="124"/>
    </location>
</feature>
<dbReference type="Pfam" id="PF09721">
    <property type="entry name" value="Exosortase_EpsH"/>
    <property type="match status" value="1"/>
</dbReference>
<feature type="transmembrane region" description="Helical" evidence="8">
    <location>
        <begin position="131"/>
        <end position="159"/>
    </location>
</feature>
<sequence length="202" mass="21925">MTALAWFVPAVIAWALAVRFFWKAGAWLPYFLLGAAGGAVLAVVAARELLPGELAIRVATAHAVHAVSWLLGIRTELFDDRAGELLVIGVPHHQEWTRLSIGIECSGLLELAALMGLVVFYPALPKGRRLLVLLAALGLTFIANVVRMLVIVGAVAYGGQDWLDIAHVVFGRAVFFGLAIGIYWFAITRPTLRVVYARLREG</sequence>
<reference evidence="9 10" key="1">
    <citation type="journal article" date="2023" name="ISME J.">
        <title>Thermophilic Dehalococcoidia with unusual traits shed light on an unexpected past.</title>
        <authorList>
            <person name="Palmer M."/>
            <person name="Covington J.K."/>
            <person name="Zhou E.M."/>
            <person name="Thomas S.C."/>
            <person name="Habib N."/>
            <person name="Seymour C.O."/>
            <person name="Lai D."/>
            <person name="Johnston J."/>
            <person name="Hashimi A."/>
            <person name="Jiao J.Y."/>
            <person name="Muok A.R."/>
            <person name="Liu L."/>
            <person name="Xian W.D."/>
            <person name="Zhi X.Y."/>
            <person name="Li M.M."/>
            <person name="Silva L.P."/>
            <person name="Bowen B.P."/>
            <person name="Louie K."/>
            <person name="Briegel A."/>
            <person name="Pett-Ridge J."/>
            <person name="Weber P.K."/>
            <person name="Tocheva E.I."/>
            <person name="Woyke T."/>
            <person name="Northen T.R."/>
            <person name="Mayali X."/>
            <person name="Li W.J."/>
            <person name="Hedlund B.P."/>
        </authorList>
    </citation>
    <scope>NUCLEOTIDE SEQUENCE [LARGE SCALE GENOMIC DNA]</scope>
    <source>
        <strain evidence="9 10">YIM 72310</strain>
    </source>
</reference>
<keyword evidence="6 8" id="KW-1133">Transmembrane helix</keyword>
<gene>
    <name evidence="9" type="ORF">O0235_09985</name>
</gene>
<evidence type="ECO:0000256" key="6">
    <source>
        <dbReference type="ARBA" id="ARBA00022989"/>
    </source>
</evidence>
<protein>
    <submittedName>
        <fullName evidence="9">Archaeosortase/exosortase family protein</fullName>
    </submittedName>
</protein>
<dbReference type="NCBIfam" id="TIGR04178">
    <property type="entry name" value="exo_archaeo"/>
    <property type="match status" value="1"/>
</dbReference>
<dbReference type="EMBL" id="CP115149">
    <property type="protein sequence ID" value="WBL35116.1"/>
    <property type="molecule type" value="Genomic_DNA"/>
</dbReference>
<dbReference type="InterPro" id="IPR019127">
    <property type="entry name" value="Exosortase"/>
</dbReference>
<feature type="transmembrane region" description="Helical" evidence="8">
    <location>
        <begin position="27"/>
        <end position="47"/>
    </location>
</feature>
<evidence type="ECO:0000256" key="5">
    <source>
        <dbReference type="ARBA" id="ARBA00022801"/>
    </source>
</evidence>
<organism evidence="9 10">
    <name type="scientific">Tepidiforma flava</name>
    <dbReference type="NCBI Taxonomy" id="3004094"/>
    <lineage>
        <taxon>Bacteria</taxon>
        <taxon>Bacillati</taxon>
        <taxon>Chloroflexota</taxon>
        <taxon>Tepidiformia</taxon>
        <taxon>Tepidiformales</taxon>
        <taxon>Tepidiformaceae</taxon>
        <taxon>Tepidiforma</taxon>
    </lineage>
</organism>
<accession>A0ABY7M3G5</accession>
<dbReference type="InterPro" id="IPR026392">
    <property type="entry name" value="Exo/Archaeosortase_dom"/>
</dbReference>
<dbReference type="Proteomes" id="UP001212803">
    <property type="component" value="Chromosome"/>
</dbReference>
<proteinExistence type="predicted"/>
<evidence type="ECO:0000256" key="7">
    <source>
        <dbReference type="ARBA" id="ARBA00023136"/>
    </source>
</evidence>
<feature type="transmembrane region" description="Helical" evidence="8">
    <location>
        <begin position="165"/>
        <end position="186"/>
    </location>
</feature>
<keyword evidence="10" id="KW-1185">Reference proteome</keyword>
<comment type="subcellular location">
    <subcellularLocation>
        <location evidence="1">Cell membrane</location>
        <topology evidence="1">Multi-pass membrane protein</topology>
    </subcellularLocation>
</comment>
<keyword evidence="3" id="KW-0645">Protease</keyword>
<keyword evidence="4 8" id="KW-0812">Transmembrane</keyword>